<keyword evidence="1" id="KW-0732">Signal</keyword>
<sequence length="159" mass="17988">MKYFAHLALLAAVLFSSTSNAALDLCRGTFTDYSHWDNKFFFPQGPRATNQICLDLKGEVKYALERDSARVIFLAEKVIADEKITKEWDVDLYGAMQLPEEIDRPIVAGFSSWIRVCSWLPVEFQYVEKSDIIFGVTITRPGSNSARTVICVKGELKLL</sequence>
<feature type="chain" id="PRO_5045438980" evidence="1">
    <location>
        <begin position="22"/>
        <end position="159"/>
    </location>
</feature>
<accession>A0ABQ7KDI0</accession>
<feature type="signal peptide" evidence="1">
    <location>
        <begin position="1"/>
        <end position="21"/>
    </location>
</feature>
<protein>
    <submittedName>
        <fullName evidence="2">Uncharacterized protein</fullName>
    </submittedName>
</protein>
<name>A0ABQ7KDI0_9FUNG</name>
<keyword evidence="3" id="KW-1185">Reference proteome</keyword>
<reference evidence="2 3" key="1">
    <citation type="journal article" date="2020" name="Fungal Divers.">
        <title>Resolving the Mortierellaceae phylogeny through synthesis of multi-gene phylogenetics and phylogenomics.</title>
        <authorList>
            <person name="Vandepol N."/>
            <person name="Liber J."/>
            <person name="Desiro A."/>
            <person name="Na H."/>
            <person name="Kennedy M."/>
            <person name="Barry K."/>
            <person name="Grigoriev I.V."/>
            <person name="Miller A.N."/>
            <person name="O'Donnell K."/>
            <person name="Stajich J.E."/>
            <person name="Bonito G."/>
        </authorList>
    </citation>
    <scope>NUCLEOTIDE SEQUENCE [LARGE SCALE GENOMIC DNA]</scope>
    <source>
        <strain evidence="2 3">AD045</strain>
    </source>
</reference>
<organism evidence="2 3">
    <name type="scientific">Linnemannia gamsii</name>
    <dbReference type="NCBI Taxonomy" id="64522"/>
    <lineage>
        <taxon>Eukaryota</taxon>
        <taxon>Fungi</taxon>
        <taxon>Fungi incertae sedis</taxon>
        <taxon>Mucoromycota</taxon>
        <taxon>Mortierellomycotina</taxon>
        <taxon>Mortierellomycetes</taxon>
        <taxon>Mortierellales</taxon>
        <taxon>Mortierellaceae</taxon>
        <taxon>Linnemannia</taxon>
    </lineage>
</organism>
<evidence type="ECO:0000256" key="1">
    <source>
        <dbReference type="SAM" id="SignalP"/>
    </source>
</evidence>
<gene>
    <name evidence="2" type="ORF">BGZ96_009040</name>
</gene>
<evidence type="ECO:0000313" key="3">
    <source>
        <dbReference type="Proteomes" id="UP001194696"/>
    </source>
</evidence>
<proteinExistence type="predicted"/>
<comment type="caution">
    <text evidence="2">The sequence shown here is derived from an EMBL/GenBank/DDBJ whole genome shotgun (WGS) entry which is preliminary data.</text>
</comment>
<dbReference type="Proteomes" id="UP001194696">
    <property type="component" value="Unassembled WGS sequence"/>
</dbReference>
<dbReference type="EMBL" id="JAAAIM010000053">
    <property type="protein sequence ID" value="KAG0296608.1"/>
    <property type="molecule type" value="Genomic_DNA"/>
</dbReference>
<evidence type="ECO:0000313" key="2">
    <source>
        <dbReference type="EMBL" id="KAG0296608.1"/>
    </source>
</evidence>